<reference evidence="1 2" key="1">
    <citation type="journal article" date="2016" name="Nat. Commun.">
        <title>Thousands of microbial genomes shed light on interconnected biogeochemical processes in an aquifer system.</title>
        <authorList>
            <person name="Anantharaman K."/>
            <person name="Brown C.T."/>
            <person name="Hug L.A."/>
            <person name="Sharon I."/>
            <person name="Castelle C.J."/>
            <person name="Probst A.J."/>
            <person name="Thomas B.C."/>
            <person name="Singh A."/>
            <person name="Wilkins M.J."/>
            <person name="Karaoz U."/>
            <person name="Brodie E.L."/>
            <person name="Williams K.H."/>
            <person name="Hubbard S.S."/>
            <person name="Banfield J.F."/>
        </authorList>
    </citation>
    <scope>NUCLEOTIDE SEQUENCE [LARGE SCALE GENOMIC DNA]</scope>
</reference>
<dbReference type="EMBL" id="MGDJ01000020">
    <property type="protein sequence ID" value="OGL52942.1"/>
    <property type="molecule type" value="Genomic_DNA"/>
</dbReference>
<evidence type="ECO:0000313" key="1">
    <source>
        <dbReference type="EMBL" id="OGL52942.1"/>
    </source>
</evidence>
<comment type="caution">
    <text evidence="1">The sequence shown here is derived from an EMBL/GenBank/DDBJ whole genome shotgun (WGS) entry which is preliminary data.</text>
</comment>
<dbReference type="Proteomes" id="UP000185874">
    <property type="component" value="Unassembled WGS sequence"/>
</dbReference>
<protein>
    <submittedName>
        <fullName evidence="1">Uncharacterized protein</fullName>
    </submittedName>
</protein>
<name>A0A1F7SGM9_9BACT</name>
<sequence length="110" mass="12048">MYHPIAIIQLNLIPTLAHSKFPKPSTTQIKYLNHGSVNHNIPFPKAGITTPTTDPIAPTTVNISVKNNTITLLTGDIKLILPNTNPNIGVIHTPTQIVVPKSFFRLIIPK</sequence>
<proteinExistence type="predicted"/>
<gene>
    <name evidence="1" type="ORF">A3K55_00380</name>
</gene>
<dbReference type="AlphaFoldDB" id="A0A1F7SGM9"/>
<organism evidence="1 2">
    <name type="scientific">Candidatus Shapirobacteria bacterium RBG_13_44_7</name>
    <dbReference type="NCBI Taxonomy" id="1802149"/>
    <lineage>
        <taxon>Bacteria</taxon>
        <taxon>Candidatus Shapironibacteriota</taxon>
    </lineage>
</organism>
<evidence type="ECO:0000313" key="2">
    <source>
        <dbReference type="Proteomes" id="UP000185874"/>
    </source>
</evidence>
<accession>A0A1F7SGM9</accession>